<dbReference type="PROSITE" id="PS50878">
    <property type="entry name" value="RT_POL"/>
    <property type="match status" value="1"/>
</dbReference>
<reference evidence="2" key="1">
    <citation type="submission" date="2023-03" db="EMBL/GenBank/DDBJ databases">
        <title>Chromosome-scale reference genome and RAD-based genetic map of yellow starthistle (Centaurea solstitialis) reveal putative structural variation and QTLs associated with invader traits.</title>
        <authorList>
            <person name="Reatini B."/>
            <person name="Cang F.A."/>
            <person name="Jiang Q."/>
            <person name="Mckibben M.T.W."/>
            <person name="Barker M.S."/>
            <person name="Rieseberg L.H."/>
            <person name="Dlugosch K.M."/>
        </authorList>
    </citation>
    <scope>NUCLEOTIDE SEQUENCE</scope>
    <source>
        <strain evidence="2">CAN-66</strain>
        <tissue evidence="2">Leaf</tissue>
    </source>
</reference>
<name>A0AA38WP55_9ASTR</name>
<dbReference type="InterPro" id="IPR005135">
    <property type="entry name" value="Endo/exonuclease/phosphatase"/>
</dbReference>
<dbReference type="Pfam" id="PF13966">
    <property type="entry name" value="zf-RVT"/>
    <property type="match status" value="1"/>
</dbReference>
<dbReference type="InterPro" id="IPR000477">
    <property type="entry name" value="RT_dom"/>
</dbReference>
<dbReference type="InterPro" id="IPR036691">
    <property type="entry name" value="Endo/exonu/phosph_ase_sf"/>
</dbReference>
<evidence type="ECO:0000313" key="2">
    <source>
        <dbReference type="EMBL" id="KAJ9559670.1"/>
    </source>
</evidence>
<dbReference type="PANTHER" id="PTHR33116">
    <property type="entry name" value="REVERSE TRANSCRIPTASE ZINC-BINDING DOMAIN-CONTAINING PROTEIN-RELATED-RELATED"/>
    <property type="match status" value="1"/>
</dbReference>
<proteinExistence type="predicted"/>
<dbReference type="Pfam" id="PF00078">
    <property type="entry name" value="RVT_1"/>
    <property type="match status" value="1"/>
</dbReference>
<dbReference type="GO" id="GO:0003824">
    <property type="term" value="F:catalytic activity"/>
    <property type="evidence" value="ECO:0007669"/>
    <property type="project" value="InterPro"/>
</dbReference>
<dbReference type="AlphaFoldDB" id="A0AA38WP55"/>
<protein>
    <recommendedName>
        <fullName evidence="1">Reverse transcriptase domain-containing protein</fullName>
    </recommendedName>
</protein>
<organism evidence="2 3">
    <name type="scientific">Centaurea solstitialis</name>
    <name type="common">yellow star-thistle</name>
    <dbReference type="NCBI Taxonomy" id="347529"/>
    <lineage>
        <taxon>Eukaryota</taxon>
        <taxon>Viridiplantae</taxon>
        <taxon>Streptophyta</taxon>
        <taxon>Embryophyta</taxon>
        <taxon>Tracheophyta</taxon>
        <taxon>Spermatophyta</taxon>
        <taxon>Magnoliopsida</taxon>
        <taxon>eudicotyledons</taxon>
        <taxon>Gunneridae</taxon>
        <taxon>Pentapetalae</taxon>
        <taxon>asterids</taxon>
        <taxon>campanulids</taxon>
        <taxon>Asterales</taxon>
        <taxon>Asteraceae</taxon>
        <taxon>Carduoideae</taxon>
        <taxon>Cardueae</taxon>
        <taxon>Centaureinae</taxon>
        <taxon>Centaurea</taxon>
    </lineage>
</organism>
<keyword evidence="3" id="KW-1185">Reference proteome</keyword>
<dbReference type="Gene3D" id="3.60.10.10">
    <property type="entry name" value="Endonuclease/exonuclease/phosphatase"/>
    <property type="match status" value="1"/>
</dbReference>
<sequence length="1161" mass="133811">MKLLSLNCRGLGSDLKKNWIRRVITKEKPDLVGFQETKLAMWDNFQNSRVWDGDDGGYAFLSAQGNSGGLVTIWDTKLFNCTQIIQEVDFLVVIGSWLNKDGLVGFINVYAPNSVSLRKGTWDRLQIVIAKDDIDWCIFGDFNEVRDPIERLNSEANLRGMRDFNNFISSSGLIEAPLIGRKFTRISDDGLKFSKLDRFLMTVDFSNRGRNLRAKALDRGESDHVPILLEEDKADFGPTPFKFFDSWLVEDDLRSVVEQNWKCEKISQFPDRVFRDKLKGVKAAIKEWSKRKFGNLDSQIEEAKSESNKLEKKAESEGWSDTDKDRWLSQRKQFMELDQRRSEMRKQKAKLKWLSEGDENSKFFHAAIKKRERRNDRPKLRSEKLKKLSLEEAETLERPLEEVEVWNAIKSSGKNKAPGPDGFSFNFLKKFWDIIKVDLMAALHWFWDSERISLGCNSSFITLIPKILSPEGLGDYRPISLIGVYYKLVAVILAERLKKVVDYIRHKKRIGLVFKVDFEKAYDSVEWNFLLDCLGNMGFGQKWRRWIEACLRSSTLSVLVNGSPTKEFEMGRGLRQGDPLAPFLFLIVAENLNVLMEEACEKGVFEGLRIGNEGVMISHLQYADDVIFFGKWSKVNLKNLIKILECFRLLSGLKINLRKSKLFGMGINEQEVRDWAREMGCEGGILPFVYLGLPVGASMSNIKNWAPVVEKVKKKLGSWKAKWISFGGRLTLVKSVLGSLSLYFLSLFRAPRGVIGELEKIRNRFFWGGGELGKSSLVWVKWDKVVSSFEKGGLDIGDLSSMNHALLGKWWWWFLSGENCLWTSVIKSIYGLSGGLDGRVERGRGVGGSVWSNIIRVGGIPFGDIPSFADSFRIKVGGGDNTRFWDEKWLSDTVLAEKFPRLLRLESKVDAKVSERGRWIDNRWEWSWSWRREPRGREIGELGSLVHLLGNWEPERDKLDYWEWKLDVEKGYSVKVCRDRFAECRGVSTPSGVKTLWSKLLPKKVNVHMWRARLGRLPSREALDEKGIDVDSLLCPRCGEVVESLDHALVNCREVKNFWTRIGKWWNKNLAGIGSLSQLIEEDADMLESHKGRYLWISVKWAVLYLIWQDRNNIVFKNTTSNLGSYFFIWQRQIFEWMSSRSPRIGDWFKWLEVHHGDSVG</sequence>
<dbReference type="Pfam" id="PF03372">
    <property type="entry name" value="Exo_endo_phos"/>
    <property type="match status" value="1"/>
</dbReference>
<comment type="caution">
    <text evidence="2">The sequence shown here is derived from an EMBL/GenBank/DDBJ whole genome shotgun (WGS) entry which is preliminary data.</text>
</comment>
<evidence type="ECO:0000313" key="3">
    <source>
        <dbReference type="Proteomes" id="UP001172457"/>
    </source>
</evidence>
<dbReference type="Proteomes" id="UP001172457">
    <property type="component" value="Chromosome 2"/>
</dbReference>
<dbReference type="EMBL" id="JARYMX010000002">
    <property type="protein sequence ID" value="KAJ9559670.1"/>
    <property type="molecule type" value="Genomic_DNA"/>
</dbReference>
<accession>A0AA38WP55</accession>
<dbReference type="CDD" id="cd01650">
    <property type="entry name" value="RT_nLTR_like"/>
    <property type="match status" value="1"/>
</dbReference>
<dbReference type="SUPFAM" id="SSF56219">
    <property type="entry name" value="DNase I-like"/>
    <property type="match status" value="1"/>
</dbReference>
<evidence type="ECO:0000259" key="1">
    <source>
        <dbReference type="PROSITE" id="PS50878"/>
    </source>
</evidence>
<dbReference type="InterPro" id="IPR026960">
    <property type="entry name" value="RVT-Znf"/>
</dbReference>
<dbReference type="PANTHER" id="PTHR33116:SF79">
    <property type="entry name" value="REVERSE TRANSCRIPTASE DOMAIN, ZINC FINGER, CCHC-TYPE-RELATED"/>
    <property type="match status" value="1"/>
</dbReference>
<feature type="domain" description="Reverse transcriptase" evidence="1">
    <location>
        <begin position="448"/>
        <end position="695"/>
    </location>
</feature>
<gene>
    <name evidence="2" type="ORF">OSB04_004830</name>
</gene>